<organism evidence="1 2">
    <name type="scientific">Bacillus licheniformis</name>
    <dbReference type="NCBI Taxonomy" id="1402"/>
    <lineage>
        <taxon>Bacteria</taxon>
        <taxon>Bacillati</taxon>
        <taxon>Bacillota</taxon>
        <taxon>Bacilli</taxon>
        <taxon>Bacillales</taxon>
        <taxon>Bacillaceae</taxon>
        <taxon>Bacillus</taxon>
    </lineage>
</organism>
<protein>
    <submittedName>
        <fullName evidence="1">Uncharacterized protein</fullName>
    </submittedName>
</protein>
<proteinExistence type="predicted"/>
<comment type="caution">
    <text evidence="1">The sequence shown here is derived from an EMBL/GenBank/DDBJ whole genome shotgun (WGS) entry which is preliminary data.</text>
</comment>
<accession>A0A5Q3BQI3</accession>
<reference evidence="1 2" key="1">
    <citation type="submission" date="2019-06" db="EMBL/GenBank/DDBJ databases">
        <title>Genome sequence analysis of &gt;100 Bacillus licheniformis strains suggests intrinsic resistance to this species.</title>
        <authorList>
            <person name="Wels M."/>
            <person name="Siezen R.J."/>
            <person name="Johansen E."/>
            <person name="Stuer-Lauridsen B."/>
            <person name="Bjerre K."/>
            <person name="Nielsen B.K.K."/>
        </authorList>
    </citation>
    <scope>NUCLEOTIDE SEQUENCE [LARGE SCALE GENOMIC DNA]</scope>
    <source>
        <strain evidence="1 2">BAC-16736</strain>
    </source>
</reference>
<sequence length="150" mass="17513">MLLHNTEGYTLTKDVQIKENGHTYIKREVLNRALNIGEAAFVGNSRNKIKRLSEEEYMFIRKEPVTSENTVVSKRLLNKLKELIEDEFGDDICLSSEEKVKHVKMIIKRNPWIEDMSFISCPSDMSNEDLHYLLDQIASYITEIELFKTN</sequence>
<evidence type="ECO:0000313" key="1">
    <source>
        <dbReference type="EMBL" id="TWL25347.1"/>
    </source>
</evidence>
<dbReference type="EMBL" id="NILC01000026">
    <property type="protein sequence ID" value="TWL25347.1"/>
    <property type="molecule type" value="Genomic_DNA"/>
</dbReference>
<gene>
    <name evidence="1" type="ORF">CHCC16736_4230</name>
</gene>
<evidence type="ECO:0000313" key="2">
    <source>
        <dbReference type="Proteomes" id="UP000435910"/>
    </source>
</evidence>
<dbReference type="AlphaFoldDB" id="A0A5Q3BQI3"/>
<name>A0A5Q3BQI3_BACLI</name>
<dbReference type="Proteomes" id="UP000435910">
    <property type="component" value="Unassembled WGS sequence"/>
</dbReference>
<dbReference type="RefSeq" id="WP_080618478.1">
    <property type="nucleotide sequence ID" value="NZ_BOQW01000004.1"/>
</dbReference>